<dbReference type="RefSeq" id="WP_066392032.1">
    <property type="nucleotide sequence ID" value="NZ_CP015378.1"/>
</dbReference>
<sequence>MTVDCAVFPAANIQSGSEEKMCTSFVLHEDRTYIGMNFDLSERPIKMALSGEHQLLILQKEGGRFLPAIGFNREGIFMNLHMVNPNEEGKYKRNKNSIHMMRLFDEVLTEKVKTSVLPIYLEEKEIVNVPDYSVQSLIVGLNKNSFIVEPGRKHIDTHEREDDFLVLTNFSVRDAMEHEDMTLQGPGSDRYQIAFDELANRKDDFSVEQGLSILKQTAQREGDYPTQLSIIFSPEDESIYFSLKGDFKRLYKFSFSDRMITTERGFERDFGLLVKKRGVLLSELEGWD</sequence>
<dbReference type="EMBL" id="CP015378">
    <property type="protein sequence ID" value="ANC76212.1"/>
    <property type="molecule type" value="Genomic_DNA"/>
</dbReference>
<name>A0A160ILH0_9BACL</name>
<keyword evidence="2" id="KW-1185">Reference proteome</keyword>
<accession>A0A160ILH0</accession>
<evidence type="ECO:0000313" key="2">
    <source>
        <dbReference type="Proteomes" id="UP000076623"/>
    </source>
</evidence>
<dbReference type="Proteomes" id="UP000076623">
    <property type="component" value="Chromosome"/>
</dbReference>
<gene>
    <name evidence="1" type="ORF">ABE65_005060</name>
</gene>
<organism evidence="1 2">
    <name type="scientific">Fictibacillus phosphorivorans</name>
    <dbReference type="NCBI Taxonomy" id="1221500"/>
    <lineage>
        <taxon>Bacteria</taxon>
        <taxon>Bacillati</taxon>
        <taxon>Bacillota</taxon>
        <taxon>Bacilli</taxon>
        <taxon>Bacillales</taxon>
        <taxon>Fictibacillaceae</taxon>
        <taxon>Fictibacillus</taxon>
    </lineage>
</organism>
<dbReference type="Gene3D" id="3.60.60.10">
    <property type="entry name" value="Penicillin V Acylase, Chain A"/>
    <property type="match status" value="1"/>
</dbReference>
<protein>
    <recommendedName>
        <fullName evidence="3">DUF4340 domain-containing protein</fullName>
    </recommendedName>
</protein>
<dbReference type="KEGG" id="fpn:ABE65_005060"/>
<proteinExistence type="predicted"/>
<dbReference type="AlphaFoldDB" id="A0A160ILH0"/>
<evidence type="ECO:0000313" key="1">
    <source>
        <dbReference type="EMBL" id="ANC76212.1"/>
    </source>
</evidence>
<reference evidence="1 2" key="1">
    <citation type="submission" date="2016-04" db="EMBL/GenBank/DDBJ databases">
        <title>Complete genome sequence of Fictibacillus phosphorivorans G25-29, a strain toxic to nematodes.</title>
        <authorList>
            <person name="Zheng Z."/>
        </authorList>
    </citation>
    <scope>NUCLEOTIDE SEQUENCE [LARGE SCALE GENOMIC DNA]</scope>
    <source>
        <strain evidence="1 2">G25-29</strain>
    </source>
</reference>
<evidence type="ECO:0008006" key="3">
    <source>
        <dbReference type="Google" id="ProtNLM"/>
    </source>
</evidence>